<gene>
    <name evidence="1" type="ORF">CBUD_0468a</name>
</gene>
<proteinExistence type="predicted"/>
<dbReference type="Proteomes" id="UP000008555">
    <property type="component" value="Chromosome"/>
</dbReference>
<evidence type="ECO:0000313" key="1">
    <source>
        <dbReference type="EMBL" id="ACI23105.1"/>
    </source>
</evidence>
<reference evidence="1 2" key="1">
    <citation type="journal article" date="2009" name="Infect. Immun.">
        <title>Comparative genomics reveal extensive transposon-mediated genomic plasticity and diversity among potential effector proteins within the genus Coxiella.</title>
        <authorList>
            <person name="Beare P.A."/>
            <person name="Unsworth N."/>
            <person name="Andoh M."/>
            <person name="Voth D.E."/>
            <person name="Omsland A."/>
            <person name="Gilk S.D."/>
            <person name="Williams K.P."/>
            <person name="Sobral B.W."/>
            <person name="Kupko J.J.III."/>
            <person name="Porcella S.F."/>
            <person name="Samuel J.E."/>
            <person name="Heinzen R.A."/>
        </authorList>
    </citation>
    <scope>NUCLEOTIDE SEQUENCE [LARGE SCALE GENOMIC DNA]</scope>
    <source>
        <strain evidence="1 2">Dugway 5J108-111</strain>
    </source>
</reference>
<organism evidence="1 2">
    <name type="scientific">Coxiella burnetii (strain Dugway 5J108-111)</name>
    <dbReference type="NCBI Taxonomy" id="434922"/>
    <lineage>
        <taxon>Bacteria</taxon>
        <taxon>Pseudomonadati</taxon>
        <taxon>Pseudomonadota</taxon>
        <taxon>Gammaproteobacteria</taxon>
        <taxon>Legionellales</taxon>
        <taxon>Coxiellaceae</taxon>
        <taxon>Coxiella</taxon>
    </lineage>
</organism>
<dbReference type="KEGG" id="cbd:CBUD_0468a"/>
<protein>
    <submittedName>
        <fullName evidence="1">Uncharacterized protein</fullName>
    </submittedName>
</protein>
<dbReference type="RefSeq" id="WP_005772046.1">
    <property type="nucleotide sequence ID" value="NC_009727.1"/>
</dbReference>
<dbReference type="HOGENOM" id="CLU_2715588_0_0_6"/>
<dbReference type="AlphaFoldDB" id="B5XHS5"/>
<sequence length="72" mass="8135">MLTFHYELFEGNKAEVKTLCAAIDSWKKLFPIDKVCFVGDRAMFAKNNIALLEQPGYSYIVAAKLKVLPRAP</sequence>
<dbReference type="EMBL" id="CP000733">
    <property type="protein sequence ID" value="ACI23105.1"/>
    <property type="molecule type" value="Genomic_DNA"/>
</dbReference>
<accession>B5XHS5</accession>
<evidence type="ECO:0000313" key="2">
    <source>
        <dbReference type="Proteomes" id="UP000008555"/>
    </source>
</evidence>
<name>B5XHS5_COXBN</name>